<keyword evidence="3" id="KW-1185">Reference proteome</keyword>
<protein>
    <submittedName>
        <fullName evidence="2">DUF998 domain-containing protein</fullName>
    </submittedName>
</protein>
<feature type="transmembrane region" description="Helical" evidence="1">
    <location>
        <begin position="92"/>
        <end position="111"/>
    </location>
</feature>
<dbReference type="InterPro" id="IPR009339">
    <property type="entry name" value="DUF998"/>
</dbReference>
<name>A0ABR9PHB2_9BACT</name>
<keyword evidence="1" id="KW-0472">Membrane</keyword>
<evidence type="ECO:0000313" key="3">
    <source>
        <dbReference type="Proteomes" id="UP001516472"/>
    </source>
</evidence>
<evidence type="ECO:0000313" key="2">
    <source>
        <dbReference type="EMBL" id="MBE4747298.1"/>
    </source>
</evidence>
<reference evidence="2 3" key="1">
    <citation type="submission" date="2020-02" db="EMBL/GenBank/DDBJ databases">
        <authorList>
            <person name="Babadi Z.K."/>
            <person name="Risdian C."/>
            <person name="Ebrahimipour G.H."/>
            <person name="Wink J."/>
        </authorList>
    </citation>
    <scope>NUCLEOTIDE SEQUENCE [LARGE SCALE GENOMIC DNA]</scope>
    <source>
        <strain evidence="2 3">ZKHCc1 1396</strain>
    </source>
</reference>
<keyword evidence="1" id="KW-0812">Transmembrane</keyword>
<feature type="transmembrane region" description="Helical" evidence="1">
    <location>
        <begin position="12"/>
        <end position="42"/>
    </location>
</feature>
<evidence type="ECO:0000256" key="1">
    <source>
        <dbReference type="SAM" id="Phobius"/>
    </source>
</evidence>
<dbReference type="EMBL" id="JAAIYO010000001">
    <property type="protein sequence ID" value="MBE4747298.1"/>
    <property type="molecule type" value="Genomic_DNA"/>
</dbReference>
<feature type="transmembrane region" description="Helical" evidence="1">
    <location>
        <begin position="160"/>
        <end position="178"/>
    </location>
</feature>
<sequence length="215" mass="22097">MMTGHGPGSADLLRTIAFACGLLSLLILAGAALAGGLAYPGYDHLRQYISELGATGANTGPAVSFAFMASGALLAAFWLMCAGLFPKSPPLIIGFCLGALNGLGLFFGGVFRCDFQCSLASPSKAAMLHELLGGLGYLAGIAGVFVVGLTMRSCPAFRGLFRVALGCGVPAALAFWWIHPAFEFDGAAQRVVELALAVWTVAVALSVRRPAEAVG</sequence>
<accession>A0ABR9PHB2</accession>
<keyword evidence="1" id="KW-1133">Transmembrane helix</keyword>
<feature type="transmembrane region" description="Helical" evidence="1">
    <location>
        <begin position="62"/>
        <end position="85"/>
    </location>
</feature>
<feature type="transmembrane region" description="Helical" evidence="1">
    <location>
        <begin position="131"/>
        <end position="151"/>
    </location>
</feature>
<dbReference type="Pfam" id="PF06197">
    <property type="entry name" value="DUF998"/>
    <property type="match status" value="1"/>
</dbReference>
<gene>
    <name evidence="2" type="ORF">G4177_03795</name>
</gene>
<organism evidence="2 3">
    <name type="scientific">Corallococcus soli</name>
    <dbReference type="NCBI Taxonomy" id="2710757"/>
    <lineage>
        <taxon>Bacteria</taxon>
        <taxon>Pseudomonadati</taxon>
        <taxon>Myxococcota</taxon>
        <taxon>Myxococcia</taxon>
        <taxon>Myxococcales</taxon>
        <taxon>Cystobacterineae</taxon>
        <taxon>Myxococcaceae</taxon>
        <taxon>Corallococcus</taxon>
    </lineage>
</organism>
<proteinExistence type="predicted"/>
<dbReference type="Proteomes" id="UP001516472">
    <property type="component" value="Unassembled WGS sequence"/>
</dbReference>
<comment type="caution">
    <text evidence="2">The sequence shown here is derived from an EMBL/GenBank/DDBJ whole genome shotgun (WGS) entry which is preliminary data.</text>
</comment>
<dbReference type="RefSeq" id="WP_193346701.1">
    <property type="nucleotide sequence ID" value="NZ_CBCSIP010000056.1"/>
</dbReference>
<feature type="transmembrane region" description="Helical" evidence="1">
    <location>
        <begin position="190"/>
        <end position="207"/>
    </location>
</feature>